<gene>
    <name evidence="7" type="ORF">K8V70_07335</name>
</gene>
<feature type="domain" description="Thiamine pyrophosphate enzyme TPP-binding" evidence="5">
    <location>
        <begin position="414"/>
        <end position="562"/>
    </location>
</feature>
<dbReference type="GO" id="GO:0009097">
    <property type="term" value="P:isoleucine biosynthetic process"/>
    <property type="evidence" value="ECO:0007669"/>
    <property type="project" value="TreeGrafter"/>
</dbReference>
<dbReference type="GO" id="GO:0030976">
    <property type="term" value="F:thiamine pyrophosphate binding"/>
    <property type="evidence" value="ECO:0007669"/>
    <property type="project" value="InterPro"/>
</dbReference>
<dbReference type="InterPro" id="IPR012001">
    <property type="entry name" value="Thiamin_PyroP_enz_TPP-bd_dom"/>
</dbReference>
<dbReference type="GO" id="GO:0000287">
    <property type="term" value="F:magnesium ion binding"/>
    <property type="evidence" value="ECO:0007669"/>
    <property type="project" value="InterPro"/>
</dbReference>
<evidence type="ECO:0000313" key="8">
    <source>
        <dbReference type="Proteomes" id="UP000753256"/>
    </source>
</evidence>
<evidence type="ECO:0000259" key="4">
    <source>
        <dbReference type="Pfam" id="PF00205"/>
    </source>
</evidence>
<dbReference type="RefSeq" id="WP_273190544.1">
    <property type="nucleotide sequence ID" value="NZ_DYUZ01000029.1"/>
</dbReference>
<accession>A0A921LT26</accession>
<feature type="domain" description="Thiamine pyrophosphate enzyme N-terminal TPP-binding" evidence="6">
    <location>
        <begin position="4"/>
        <end position="106"/>
    </location>
</feature>
<reference evidence="7" key="2">
    <citation type="submission" date="2021-09" db="EMBL/GenBank/DDBJ databases">
        <authorList>
            <person name="Gilroy R."/>
        </authorList>
    </citation>
    <scope>NUCLEOTIDE SEQUENCE</scope>
    <source>
        <strain evidence="7">ChiHjej13B12-9602</strain>
    </source>
</reference>
<sequence length="615" mass="66453">MKIRVADYLASRLVEEGIVDCFSVTGGGAMHLNDAFGHRKGLRVTYNHHEQACAIAAESYARLTQRIAAVCVTSGPGGTNALTGVLGGWLDSIPMLVFSGQVKYSTTIASTDLPLRQLGDQEYNIVDSVRPMTKYCAMVTDVDRIAYHFEKALYIATHGRPGPCWLDIPLNVQAAIVDTDSLLHFDPDHDDFGSGCGPLRLQERVQCVEDAAVDEVFAAIQAAKAPVILAGGGIRTAKAYESFLEAIDCMGIPVCTAWNAHDLLPDEHPLYAGRPGTVGTRGGNFVLQNADLLISLACRMNIRQISYNWENFAPNAYKIAVDIDAAELAKPTVAIDMPIHADVRDFLDAVIRSGKQIAPREHAAWLEWCKGVNDRFPATLPAVNSSGSPLNPYGFIDVLSSHVPNDWSIVASNGSACVIGFQAWRVKSGQRLYTNSGCASMGYGLPAALGAAIARHGDPVLCLEGDGSLMMNLQELETVAYNRLNVKLVIINNDGYHSIRQTQTNTFDAHFTGVDEQSGVGFPRWEAIARAFDLPFYRIGDGDELTDTIDGFLASEGPAVLEAVVDTGQFFEPKLGSKRLPDGSMVSPSLEDMSPFIPDDEMRAVKASLAEALGE</sequence>
<dbReference type="Gene3D" id="3.40.50.970">
    <property type="match status" value="2"/>
</dbReference>
<organism evidence="7 8">
    <name type="scientific">Enorma phocaeensis</name>
    <dbReference type="NCBI Taxonomy" id="1871019"/>
    <lineage>
        <taxon>Bacteria</taxon>
        <taxon>Bacillati</taxon>
        <taxon>Actinomycetota</taxon>
        <taxon>Coriobacteriia</taxon>
        <taxon>Coriobacteriales</taxon>
        <taxon>Coriobacteriaceae</taxon>
        <taxon>Enorma</taxon>
    </lineage>
</organism>
<dbReference type="GO" id="GO:0050660">
    <property type="term" value="F:flavin adenine dinucleotide binding"/>
    <property type="evidence" value="ECO:0007669"/>
    <property type="project" value="TreeGrafter"/>
</dbReference>
<protein>
    <submittedName>
        <fullName evidence="7">Thiamine pyrophosphate-binding protein</fullName>
    </submittedName>
</protein>
<name>A0A921LT26_9ACTN</name>
<dbReference type="InterPro" id="IPR011766">
    <property type="entry name" value="TPP_enzyme_TPP-bd"/>
</dbReference>
<dbReference type="PANTHER" id="PTHR18968">
    <property type="entry name" value="THIAMINE PYROPHOSPHATE ENZYMES"/>
    <property type="match status" value="1"/>
</dbReference>
<comment type="similarity">
    <text evidence="1 3">Belongs to the TPP enzyme family.</text>
</comment>
<evidence type="ECO:0000256" key="1">
    <source>
        <dbReference type="ARBA" id="ARBA00007812"/>
    </source>
</evidence>
<dbReference type="GO" id="GO:0003984">
    <property type="term" value="F:acetolactate synthase activity"/>
    <property type="evidence" value="ECO:0007669"/>
    <property type="project" value="TreeGrafter"/>
</dbReference>
<dbReference type="InterPro" id="IPR012000">
    <property type="entry name" value="Thiamin_PyroP_enz_cen_dom"/>
</dbReference>
<dbReference type="SUPFAM" id="SSF52467">
    <property type="entry name" value="DHS-like NAD/FAD-binding domain"/>
    <property type="match status" value="1"/>
</dbReference>
<dbReference type="InterPro" id="IPR029035">
    <property type="entry name" value="DHS-like_NAD/FAD-binding_dom"/>
</dbReference>
<dbReference type="CDD" id="cd07035">
    <property type="entry name" value="TPP_PYR_POX_like"/>
    <property type="match status" value="1"/>
</dbReference>
<reference evidence="7" key="1">
    <citation type="journal article" date="2021" name="PeerJ">
        <title>Extensive microbial diversity within the chicken gut microbiome revealed by metagenomics and culture.</title>
        <authorList>
            <person name="Gilroy R."/>
            <person name="Ravi A."/>
            <person name="Getino M."/>
            <person name="Pursley I."/>
            <person name="Horton D.L."/>
            <person name="Alikhan N.F."/>
            <person name="Baker D."/>
            <person name="Gharbi K."/>
            <person name="Hall N."/>
            <person name="Watson M."/>
            <person name="Adriaenssens E.M."/>
            <person name="Foster-Nyarko E."/>
            <person name="Jarju S."/>
            <person name="Secka A."/>
            <person name="Antonio M."/>
            <person name="Oren A."/>
            <person name="Chaudhuri R.R."/>
            <person name="La Ragione R."/>
            <person name="Hildebrand F."/>
            <person name="Pallen M.J."/>
        </authorList>
    </citation>
    <scope>NUCLEOTIDE SEQUENCE</scope>
    <source>
        <strain evidence="7">ChiHjej13B12-9602</strain>
    </source>
</reference>
<dbReference type="Pfam" id="PF00205">
    <property type="entry name" value="TPP_enzyme_M"/>
    <property type="match status" value="1"/>
</dbReference>
<evidence type="ECO:0000313" key="7">
    <source>
        <dbReference type="EMBL" id="HJG37653.1"/>
    </source>
</evidence>
<dbReference type="Pfam" id="PF02776">
    <property type="entry name" value="TPP_enzyme_N"/>
    <property type="match status" value="1"/>
</dbReference>
<dbReference type="SUPFAM" id="SSF52518">
    <property type="entry name" value="Thiamin diphosphate-binding fold (THDP-binding)"/>
    <property type="match status" value="2"/>
</dbReference>
<dbReference type="GO" id="GO:0009099">
    <property type="term" value="P:L-valine biosynthetic process"/>
    <property type="evidence" value="ECO:0007669"/>
    <property type="project" value="TreeGrafter"/>
</dbReference>
<dbReference type="Proteomes" id="UP000753256">
    <property type="component" value="Unassembled WGS sequence"/>
</dbReference>
<comment type="caution">
    <text evidence="7">The sequence shown here is derived from an EMBL/GenBank/DDBJ whole genome shotgun (WGS) entry which is preliminary data.</text>
</comment>
<feature type="domain" description="Thiamine pyrophosphate enzyme central" evidence="4">
    <location>
        <begin position="213"/>
        <end position="349"/>
    </location>
</feature>
<dbReference type="CDD" id="cd00568">
    <property type="entry name" value="TPP_enzymes"/>
    <property type="match status" value="1"/>
</dbReference>
<evidence type="ECO:0000256" key="3">
    <source>
        <dbReference type="RuleBase" id="RU362132"/>
    </source>
</evidence>
<evidence type="ECO:0000259" key="6">
    <source>
        <dbReference type="Pfam" id="PF02776"/>
    </source>
</evidence>
<dbReference type="InterPro" id="IPR029061">
    <property type="entry name" value="THDP-binding"/>
</dbReference>
<dbReference type="AlphaFoldDB" id="A0A921LT26"/>
<dbReference type="Gene3D" id="3.40.50.1220">
    <property type="entry name" value="TPP-binding domain"/>
    <property type="match status" value="1"/>
</dbReference>
<dbReference type="PANTHER" id="PTHR18968:SF142">
    <property type="entry name" value="ACETOLACTATE SYNTHASE"/>
    <property type="match status" value="1"/>
</dbReference>
<evidence type="ECO:0000259" key="5">
    <source>
        <dbReference type="Pfam" id="PF02775"/>
    </source>
</evidence>
<dbReference type="Pfam" id="PF02775">
    <property type="entry name" value="TPP_enzyme_C"/>
    <property type="match status" value="1"/>
</dbReference>
<keyword evidence="2 3" id="KW-0786">Thiamine pyrophosphate</keyword>
<dbReference type="EMBL" id="DYUZ01000029">
    <property type="protein sequence ID" value="HJG37653.1"/>
    <property type="molecule type" value="Genomic_DNA"/>
</dbReference>
<proteinExistence type="inferred from homology"/>
<evidence type="ECO:0000256" key="2">
    <source>
        <dbReference type="ARBA" id="ARBA00023052"/>
    </source>
</evidence>
<dbReference type="InterPro" id="IPR045229">
    <property type="entry name" value="TPP_enz"/>
</dbReference>
<dbReference type="GO" id="GO:0005948">
    <property type="term" value="C:acetolactate synthase complex"/>
    <property type="evidence" value="ECO:0007669"/>
    <property type="project" value="TreeGrafter"/>
</dbReference>